<name>A0A392SGN9_9FABA</name>
<sequence length="27" mass="3180">AAIRTAAEVDHVKMVRTKEWVWSGFYQ</sequence>
<evidence type="ECO:0000313" key="1">
    <source>
        <dbReference type="EMBL" id="MCI47130.1"/>
    </source>
</evidence>
<dbReference type="Proteomes" id="UP000265520">
    <property type="component" value="Unassembled WGS sequence"/>
</dbReference>
<proteinExistence type="predicted"/>
<dbReference type="EMBL" id="LXQA010367730">
    <property type="protein sequence ID" value="MCI47130.1"/>
    <property type="molecule type" value="Genomic_DNA"/>
</dbReference>
<comment type="caution">
    <text evidence="1">The sequence shown here is derived from an EMBL/GenBank/DDBJ whole genome shotgun (WGS) entry which is preliminary data.</text>
</comment>
<reference evidence="1 2" key="1">
    <citation type="journal article" date="2018" name="Front. Plant Sci.">
        <title>Red Clover (Trifolium pratense) and Zigzag Clover (T. medium) - A Picture of Genomic Similarities and Differences.</title>
        <authorList>
            <person name="Dluhosova J."/>
            <person name="Istvanek J."/>
            <person name="Nedelnik J."/>
            <person name="Repkova J."/>
        </authorList>
    </citation>
    <scope>NUCLEOTIDE SEQUENCE [LARGE SCALE GENOMIC DNA]</scope>
    <source>
        <strain evidence="2">cv. 10/8</strain>
        <tissue evidence="1">Leaf</tissue>
    </source>
</reference>
<evidence type="ECO:0000313" key="2">
    <source>
        <dbReference type="Proteomes" id="UP000265520"/>
    </source>
</evidence>
<feature type="non-terminal residue" evidence="1">
    <location>
        <position position="1"/>
    </location>
</feature>
<keyword evidence="2" id="KW-1185">Reference proteome</keyword>
<organism evidence="1 2">
    <name type="scientific">Trifolium medium</name>
    <dbReference type="NCBI Taxonomy" id="97028"/>
    <lineage>
        <taxon>Eukaryota</taxon>
        <taxon>Viridiplantae</taxon>
        <taxon>Streptophyta</taxon>
        <taxon>Embryophyta</taxon>
        <taxon>Tracheophyta</taxon>
        <taxon>Spermatophyta</taxon>
        <taxon>Magnoliopsida</taxon>
        <taxon>eudicotyledons</taxon>
        <taxon>Gunneridae</taxon>
        <taxon>Pentapetalae</taxon>
        <taxon>rosids</taxon>
        <taxon>fabids</taxon>
        <taxon>Fabales</taxon>
        <taxon>Fabaceae</taxon>
        <taxon>Papilionoideae</taxon>
        <taxon>50 kb inversion clade</taxon>
        <taxon>NPAAA clade</taxon>
        <taxon>Hologalegina</taxon>
        <taxon>IRL clade</taxon>
        <taxon>Trifolieae</taxon>
        <taxon>Trifolium</taxon>
    </lineage>
</organism>
<protein>
    <submittedName>
        <fullName evidence="1">Uncharacterized protein</fullName>
    </submittedName>
</protein>
<accession>A0A392SGN9</accession>
<dbReference type="AlphaFoldDB" id="A0A392SGN9"/>